<dbReference type="EMBL" id="JACCCW010000001">
    <property type="protein sequence ID" value="NYF78330.1"/>
    <property type="molecule type" value="Genomic_DNA"/>
</dbReference>
<dbReference type="SUPFAM" id="SSF52266">
    <property type="entry name" value="SGNH hydrolase"/>
    <property type="match status" value="1"/>
</dbReference>
<keyword evidence="4" id="KW-1185">Reference proteome</keyword>
<reference evidence="3 4" key="1">
    <citation type="submission" date="2020-07" db="EMBL/GenBank/DDBJ databases">
        <title>Genomic Encyclopedia of Type Strains, Phase IV (KMG-V): Genome sequencing to study the core and pangenomes of soil and plant-associated prokaryotes.</title>
        <authorList>
            <person name="Whitman W."/>
        </authorList>
    </citation>
    <scope>NUCLEOTIDE SEQUENCE [LARGE SCALE GENOMIC DNA]</scope>
    <source>
        <strain evidence="3 4">X4EP2</strain>
    </source>
</reference>
<dbReference type="GO" id="GO:0016788">
    <property type="term" value="F:hydrolase activity, acting on ester bonds"/>
    <property type="evidence" value="ECO:0007669"/>
    <property type="project" value="UniProtKB-ARBA"/>
</dbReference>
<feature type="signal peptide" evidence="1">
    <location>
        <begin position="1"/>
        <end position="23"/>
    </location>
</feature>
<evidence type="ECO:0000256" key="1">
    <source>
        <dbReference type="SAM" id="SignalP"/>
    </source>
</evidence>
<name>A0A7Y9PEQ7_9BACT</name>
<dbReference type="Proteomes" id="UP000589520">
    <property type="component" value="Unassembled WGS sequence"/>
</dbReference>
<feature type="domain" description="SGNH hydrolase-type esterase" evidence="2">
    <location>
        <begin position="295"/>
        <end position="444"/>
    </location>
</feature>
<dbReference type="Gene3D" id="3.40.50.1110">
    <property type="entry name" value="SGNH hydrolase"/>
    <property type="match status" value="1"/>
</dbReference>
<evidence type="ECO:0000259" key="2">
    <source>
        <dbReference type="Pfam" id="PF13472"/>
    </source>
</evidence>
<dbReference type="Pfam" id="PF13472">
    <property type="entry name" value="Lipase_GDSL_2"/>
    <property type="match status" value="1"/>
</dbReference>
<dbReference type="AlphaFoldDB" id="A0A7Y9PEQ7"/>
<sequence>MTFRPGHLSKLLCLLLVSLPIFAVTTKHTKARPRAVVVPQSHKRGTATLTVKGKKKARIPRTLRTVPVSPVVRLSAVDRVQADLTETASSPFLYPGALHDFFKALEAQQSERTAGEASSATSTVRILQFGDSHTAADIFTGELRARMQQQFGDGGLGFQFPGHPFAGYHLAGSLRSQTAGWFTEGNRFTDLGDGDLGLGGISISTSQPGQAITLETTCTTLQLHFLQQPGGGRLQFSDNGSVVSTVETDSRADSSNRAGTFSYSCASGQHDFEFTTLDHAPVKLLGIITEQPGVTYECLGINGAIAPLMLRWNQALFDDYLRQRDPSLIVLAYGTNESGSSAEHLESYPADFGRILDNLHRIAPAASILVLGPADRSMASHRAWHPFAGTDRIITMQKEACRLHGCTFWDTRRRMGGFGSMQQWVAAGWAQPDRTHLTGTGYRALADALDNDLVHAYNLYQQHPRTTVEESSNGKAPRNP</sequence>
<accession>A0A7Y9PEQ7</accession>
<dbReference type="RefSeq" id="WP_179487651.1">
    <property type="nucleotide sequence ID" value="NZ_JACCCW010000001.1"/>
</dbReference>
<keyword evidence="1" id="KW-0732">Signal</keyword>
<comment type="caution">
    <text evidence="3">The sequence shown here is derived from an EMBL/GenBank/DDBJ whole genome shotgun (WGS) entry which is preliminary data.</text>
</comment>
<gene>
    <name evidence="3" type="ORF">HDF17_000617</name>
</gene>
<evidence type="ECO:0000313" key="4">
    <source>
        <dbReference type="Proteomes" id="UP000589520"/>
    </source>
</evidence>
<evidence type="ECO:0000313" key="3">
    <source>
        <dbReference type="EMBL" id="NYF78330.1"/>
    </source>
</evidence>
<proteinExistence type="predicted"/>
<dbReference type="Gene3D" id="2.60.120.1360">
    <property type="match status" value="1"/>
</dbReference>
<dbReference type="InterPro" id="IPR036514">
    <property type="entry name" value="SGNH_hydro_sf"/>
</dbReference>
<feature type="chain" id="PRO_5031542338" evidence="1">
    <location>
        <begin position="24"/>
        <end position="480"/>
    </location>
</feature>
<protein>
    <submittedName>
        <fullName evidence="3">Lysophospholipase L1-like esterase</fullName>
    </submittedName>
</protein>
<organism evidence="3 4">
    <name type="scientific">Granulicella arctica</name>
    <dbReference type="NCBI Taxonomy" id="940613"/>
    <lineage>
        <taxon>Bacteria</taxon>
        <taxon>Pseudomonadati</taxon>
        <taxon>Acidobacteriota</taxon>
        <taxon>Terriglobia</taxon>
        <taxon>Terriglobales</taxon>
        <taxon>Acidobacteriaceae</taxon>
        <taxon>Granulicella</taxon>
    </lineage>
</organism>
<dbReference type="InterPro" id="IPR013830">
    <property type="entry name" value="SGNH_hydro"/>
</dbReference>